<dbReference type="InterPro" id="IPR050440">
    <property type="entry name" value="Laminin/Netrin_ECM"/>
</dbReference>
<dbReference type="GO" id="GO:0009887">
    <property type="term" value="P:animal organ morphogenesis"/>
    <property type="evidence" value="ECO:0007669"/>
    <property type="project" value="TreeGrafter"/>
</dbReference>
<evidence type="ECO:0000259" key="13">
    <source>
        <dbReference type="PROSITE" id="PS50027"/>
    </source>
</evidence>
<comment type="caution">
    <text evidence="10">Lacks conserved residue(s) required for the propagation of feature annotation.</text>
</comment>
<dbReference type="Proteomes" id="UP000694397">
    <property type="component" value="Chromosome 3"/>
</dbReference>
<dbReference type="InterPro" id="IPR000034">
    <property type="entry name" value="Laminin_IV"/>
</dbReference>
<feature type="domain" description="Laminin EGF-like" evidence="13">
    <location>
        <begin position="472"/>
        <end position="523"/>
    </location>
</feature>
<dbReference type="SUPFAM" id="SSF57196">
    <property type="entry name" value="EGF/Laminin"/>
    <property type="match status" value="2"/>
</dbReference>
<feature type="chain" id="PRO_5034414385" evidence="12">
    <location>
        <begin position="23"/>
        <end position="1134"/>
    </location>
</feature>
<dbReference type="SMART" id="SM00180">
    <property type="entry name" value="EGF_Lam"/>
    <property type="match status" value="6"/>
</dbReference>
<reference evidence="15" key="2">
    <citation type="submission" date="2025-08" db="UniProtKB">
        <authorList>
            <consortium name="Ensembl"/>
        </authorList>
    </citation>
    <scope>IDENTIFICATION</scope>
</reference>
<dbReference type="GO" id="GO:0005604">
    <property type="term" value="C:basement membrane"/>
    <property type="evidence" value="ECO:0007669"/>
    <property type="project" value="UniProtKB-SubCell"/>
</dbReference>
<feature type="disulfide bond" evidence="10">
    <location>
        <begin position="496"/>
        <end position="505"/>
    </location>
</feature>
<evidence type="ECO:0000256" key="11">
    <source>
        <dbReference type="SAM" id="Coils"/>
    </source>
</evidence>
<proteinExistence type="predicted"/>
<dbReference type="SUPFAM" id="SSF58104">
    <property type="entry name" value="Methyl-accepting chemotaxis protein (MCP) signaling domain"/>
    <property type="match status" value="1"/>
</dbReference>
<dbReference type="GO" id="GO:0007411">
    <property type="term" value="P:axon guidance"/>
    <property type="evidence" value="ECO:0007669"/>
    <property type="project" value="TreeGrafter"/>
</dbReference>
<evidence type="ECO:0000256" key="9">
    <source>
        <dbReference type="ARBA" id="ARBA00023292"/>
    </source>
</evidence>
<evidence type="ECO:0000256" key="7">
    <source>
        <dbReference type="ARBA" id="ARBA00023157"/>
    </source>
</evidence>
<name>A0A8C9RZG7_SCLFO</name>
<dbReference type="GeneTree" id="ENSGT00940000158069"/>
<keyword evidence="5" id="KW-0677">Repeat</keyword>
<feature type="domain" description="Laminin EGF-like" evidence="13">
    <location>
        <begin position="80"/>
        <end position="125"/>
    </location>
</feature>
<dbReference type="PROSITE" id="PS51115">
    <property type="entry name" value="LAMININ_IVA"/>
    <property type="match status" value="1"/>
</dbReference>
<feature type="domain" description="Laminin IV type A" evidence="14">
    <location>
        <begin position="168"/>
        <end position="339"/>
    </location>
</feature>
<feature type="signal peptide" evidence="12">
    <location>
        <begin position="1"/>
        <end position="22"/>
    </location>
</feature>
<dbReference type="Pfam" id="PF24973">
    <property type="entry name" value="EGF_LMN_ATRN"/>
    <property type="match status" value="1"/>
</dbReference>
<comment type="subcellular location">
    <subcellularLocation>
        <location evidence="1">Secreted</location>
        <location evidence="1">Extracellular space</location>
        <location evidence="1">Extracellular matrix</location>
        <location evidence="1">Basement membrane</location>
    </subcellularLocation>
</comment>
<dbReference type="CDD" id="cd00055">
    <property type="entry name" value="EGF_Lam"/>
    <property type="match status" value="4"/>
</dbReference>
<keyword evidence="8" id="KW-0325">Glycoprotein</keyword>
<keyword evidence="6" id="KW-0084">Basement membrane</keyword>
<evidence type="ECO:0000256" key="1">
    <source>
        <dbReference type="ARBA" id="ARBA00004302"/>
    </source>
</evidence>
<evidence type="ECO:0000256" key="10">
    <source>
        <dbReference type="PROSITE-ProRule" id="PRU00460"/>
    </source>
</evidence>
<dbReference type="PROSITE" id="PS50027">
    <property type="entry name" value="EGF_LAM_2"/>
    <property type="match status" value="2"/>
</dbReference>
<evidence type="ECO:0000256" key="6">
    <source>
        <dbReference type="ARBA" id="ARBA00022869"/>
    </source>
</evidence>
<dbReference type="GO" id="GO:0009888">
    <property type="term" value="P:tissue development"/>
    <property type="evidence" value="ECO:0007669"/>
    <property type="project" value="TreeGrafter"/>
</dbReference>
<dbReference type="Ensembl" id="ENSSFOT00015026868.2">
    <property type="protein sequence ID" value="ENSSFOP00015026571.2"/>
    <property type="gene ID" value="ENSSFOG00015017042.2"/>
</dbReference>
<dbReference type="InterPro" id="IPR002049">
    <property type="entry name" value="LE_dom"/>
</dbReference>
<evidence type="ECO:0000256" key="5">
    <source>
        <dbReference type="ARBA" id="ARBA00022737"/>
    </source>
</evidence>
<feature type="coiled-coil region" evidence="11">
    <location>
        <begin position="834"/>
        <end position="861"/>
    </location>
</feature>
<dbReference type="InterPro" id="IPR056863">
    <property type="entry name" value="LMN_ATRN_NET-like_EGF"/>
</dbReference>
<dbReference type="SMART" id="SM00281">
    <property type="entry name" value="LamB"/>
    <property type="match status" value="1"/>
</dbReference>
<accession>A0A8C9RZG7</accession>
<keyword evidence="2" id="KW-0964">Secreted</keyword>
<dbReference type="Pfam" id="PF00052">
    <property type="entry name" value="Laminin_B"/>
    <property type="match status" value="1"/>
</dbReference>
<reference evidence="15 16" key="1">
    <citation type="submission" date="2019-04" db="EMBL/GenBank/DDBJ databases">
        <authorList>
            <consortium name="Wellcome Sanger Institute Data Sharing"/>
        </authorList>
    </citation>
    <scope>NUCLEOTIDE SEQUENCE [LARGE SCALE GENOMIC DNA]</scope>
</reference>
<reference evidence="15" key="3">
    <citation type="submission" date="2025-09" db="UniProtKB">
        <authorList>
            <consortium name="Ensembl"/>
        </authorList>
    </citation>
    <scope>IDENTIFICATION</scope>
</reference>
<dbReference type="GeneID" id="108935172"/>
<feature type="disulfide bond" evidence="10">
    <location>
        <begin position="80"/>
        <end position="92"/>
    </location>
</feature>
<dbReference type="SMART" id="SM00181">
    <property type="entry name" value="EGF"/>
    <property type="match status" value="3"/>
</dbReference>
<evidence type="ECO:0000313" key="16">
    <source>
        <dbReference type="Proteomes" id="UP000694397"/>
    </source>
</evidence>
<evidence type="ECO:0000256" key="3">
    <source>
        <dbReference type="ARBA" id="ARBA00022530"/>
    </source>
</evidence>
<evidence type="ECO:0000256" key="4">
    <source>
        <dbReference type="ARBA" id="ARBA00022729"/>
    </source>
</evidence>
<dbReference type="PANTHER" id="PTHR10574">
    <property type="entry name" value="NETRIN/LAMININ-RELATED"/>
    <property type="match status" value="1"/>
</dbReference>
<dbReference type="InterPro" id="IPR000742">
    <property type="entry name" value="EGF"/>
</dbReference>
<keyword evidence="16" id="KW-1185">Reference proteome</keyword>
<dbReference type="Pfam" id="PF00053">
    <property type="entry name" value="EGF_laminin"/>
    <property type="match status" value="5"/>
</dbReference>
<dbReference type="RefSeq" id="XP_018609070.2">
    <property type="nucleotide sequence ID" value="XM_018753554.2"/>
</dbReference>
<feature type="disulfide bond" evidence="10">
    <location>
        <begin position="100"/>
        <end position="109"/>
    </location>
</feature>
<dbReference type="FunFam" id="2.10.25.10:FF:000130">
    <property type="entry name" value="Laminin subunit beta 1"/>
    <property type="match status" value="1"/>
</dbReference>
<dbReference type="Gene3D" id="2.10.25.10">
    <property type="entry name" value="Laminin"/>
    <property type="match status" value="4"/>
</dbReference>
<keyword evidence="3" id="KW-0272">Extracellular matrix</keyword>
<sequence>MRTVFLFLCGFSSLLIFSPVQGTNTYRSTLCRCNGKSNLCVLDSDGVRCLNCRDNTDGRNCESCRPGFYRQTPGDKCLPCNCNSAGSVGPRCDGQGLCGCKPDVQGPKCDRCAGGASLTAHGCTIPCSDGQLVGSEPDCPSCFCYGRATGCSPARGYSVHTVSSSFGTGSDGWRAATAGGVSPSGTNFRWSSKHQDLEVSSADGTPVYLYAPASYLGNQVLSYGQTLSFSLRLDRGHRRPSDADVVLEGAGLRVAASLGDQRTALPCGRKTAYAFRLHERPGGKWQPALSALQFQKLLQNLTAIKIRGTFGENAYGYLDDVELMSALQGPGIPARWVENCSCPVGYEGQFCERCAPGYGREDPAGGPFSPCKPCSCYGGSCDPQTGECLSGDEGAAVRTCSPGFYQDPERPQSCVRCPCPQGVGCSVNTRTSEVKCDRCPLGVTGPRCGICEDGFYGDPLGESGPRQPCQQCRCSGQVDLNAVGNCDRLTGRCLKCLNNTTGFFCEKCQEGFHRSHPSHSCKACNCNLLGSLSSKCSDAGQCVCREGFEGLKCERSGCPACFDRVKNKMELYSGKLRHLETLLGGVDSGSLPVTNAQMEKAIRISEFLVADMQKNANQLLDAEKELLVRLTDLPKIQAIEGRNLQEVVQTLDVIRMLNQQYQLQLNDIQFLISDIRNTLDKAKEHIRRAELPLGDASEDVGTLSMLVEKATSLAEKHQGEAEMVEGGTKNALADAEKALGLMRSAILGENKITQLVNDLRTSYDGSASLVKTMDRTADRLSTTARDEIRKAADVTKQIPAMELNLLDTLGPQMGSLSTKLDALKGQVEGNLTDYANFKAQIQDEQSQLRDLLAQGKAAEEKPKELLARAKAAKADADASLRDITKNLDGVNDVYNRLKGFNKEIGTNKAEADRSIKKLPAISRTVDNAVSSNSRTLSILDDVDKDYKKALGTVSNLEAIVSQMEDISSTAAETYDILKDIDAFKGDAKELSGETEITMEELSSAVEDTKRQEQEAREASAQGAGSYQFAKNVKDSVTDTMTTIKNLLDSFDAPGTMDGKRLEQLETSIANTRDVVNRKLIPRMNSLDEMEARQKARSAILQAEIDNILSDISNLAEIRKTIPDGCYNSPPIERP</sequence>
<organism evidence="15 16">
    <name type="scientific">Scleropages formosus</name>
    <name type="common">Asian bonytongue</name>
    <name type="synonym">Osteoglossum formosum</name>
    <dbReference type="NCBI Taxonomy" id="113540"/>
    <lineage>
        <taxon>Eukaryota</taxon>
        <taxon>Metazoa</taxon>
        <taxon>Chordata</taxon>
        <taxon>Craniata</taxon>
        <taxon>Vertebrata</taxon>
        <taxon>Euteleostomi</taxon>
        <taxon>Actinopterygii</taxon>
        <taxon>Neopterygii</taxon>
        <taxon>Teleostei</taxon>
        <taxon>Osteoglossocephala</taxon>
        <taxon>Osteoglossomorpha</taxon>
        <taxon>Osteoglossiformes</taxon>
        <taxon>Osteoglossidae</taxon>
        <taxon>Scleropages</taxon>
    </lineage>
</organism>
<evidence type="ECO:0000256" key="2">
    <source>
        <dbReference type="ARBA" id="ARBA00022525"/>
    </source>
</evidence>
<dbReference type="OrthoDB" id="430826at2759"/>
<keyword evidence="7 10" id="KW-1015">Disulfide bond</keyword>
<keyword evidence="11" id="KW-0175">Coiled coil</keyword>
<dbReference type="AlphaFoldDB" id="A0A8C9RZG7"/>
<dbReference type="PANTHER" id="PTHR10574:SF270">
    <property type="entry name" value="LAMININ SUBUNIT GAMMA-1"/>
    <property type="match status" value="1"/>
</dbReference>
<keyword evidence="4 12" id="KW-0732">Signal</keyword>
<evidence type="ECO:0000313" key="15">
    <source>
        <dbReference type="Ensembl" id="ENSSFOP00015026571.2"/>
    </source>
</evidence>
<protein>
    <submittedName>
        <fullName evidence="15">Laminin subunit gamma-2-like</fullName>
    </submittedName>
</protein>
<evidence type="ECO:0000259" key="14">
    <source>
        <dbReference type="PROSITE" id="PS51115"/>
    </source>
</evidence>
<keyword evidence="9 10" id="KW-0424">Laminin EGF-like domain</keyword>
<dbReference type="PROSITE" id="PS01248">
    <property type="entry name" value="EGF_LAM_1"/>
    <property type="match status" value="2"/>
</dbReference>
<gene>
    <name evidence="15" type="primary">lamc2</name>
</gene>
<dbReference type="FunFam" id="2.10.25.10:FF:000188">
    <property type="entry name" value="Laminin subunit gamma 2"/>
    <property type="match status" value="1"/>
</dbReference>
<evidence type="ECO:0000256" key="8">
    <source>
        <dbReference type="ARBA" id="ARBA00023180"/>
    </source>
</evidence>
<evidence type="ECO:0000256" key="12">
    <source>
        <dbReference type="SAM" id="SignalP"/>
    </source>
</evidence>